<keyword evidence="1" id="KW-1133">Transmembrane helix</keyword>
<accession>A0A319BS57</accession>
<keyword evidence="1" id="KW-0472">Membrane</keyword>
<feature type="transmembrane region" description="Helical" evidence="1">
    <location>
        <begin position="7"/>
        <end position="26"/>
    </location>
</feature>
<sequence length="87" mass="10245">MHSRCYILCAISTQLATVLLATRLMWYLVQSLIHNLLYVLPWAIVCQVAHLDPQNTWTYHSLVFGESLVFTFSEICLNILLWFWKSR</sequence>
<keyword evidence="1" id="KW-0812">Transmembrane</keyword>
<dbReference type="AlphaFoldDB" id="A0A319BS57"/>
<keyword evidence="3" id="KW-1185">Reference proteome</keyword>
<proteinExistence type="predicted"/>
<evidence type="ECO:0000313" key="3">
    <source>
        <dbReference type="Proteomes" id="UP000248340"/>
    </source>
</evidence>
<organism evidence="2 3">
    <name type="scientific">Aspergillus uvarum CBS 121591</name>
    <dbReference type="NCBI Taxonomy" id="1448315"/>
    <lineage>
        <taxon>Eukaryota</taxon>
        <taxon>Fungi</taxon>
        <taxon>Dikarya</taxon>
        <taxon>Ascomycota</taxon>
        <taxon>Pezizomycotina</taxon>
        <taxon>Eurotiomycetes</taxon>
        <taxon>Eurotiomycetidae</taxon>
        <taxon>Eurotiales</taxon>
        <taxon>Aspergillaceae</taxon>
        <taxon>Aspergillus</taxon>
        <taxon>Aspergillus subgen. Circumdati</taxon>
    </lineage>
</organism>
<gene>
    <name evidence="2" type="ORF">BO82DRAFT_359965</name>
</gene>
<dbReference type="GeneID" id="37139457"/>
<dbReference type="OrthoDB" id="2119662at2759"/>
<dbReference type="RefSeq" id="XP_025485715.1">
    <property type="nucleotide sequence ID" value="XM_025636716.1"/>
</dbReference>
<dbReference type="Proteomes" id="UP000248340">
    <property type="component" value="Unassembled WGS sequence"/>
</dbReference>
<dbReference type="VEuPathDB" id="FungiDB:BO82DRAFT_359965"/>
<dbReference type="EMBL" id="KZ821789">
    <property type="protein sequence ID" value="PYH75515.1"/>
    <property type="molecule type" value="Genomic_DNA"/>
</dbReference>
<protein>
    <submittedName>
        <fullName evidence="2">Uncharacterized protein</fullName>
    </submittedName>
</protein>
<dbReference type="STRING" id="1448315.A0A319BS57"/>
<evidence type="ECO:0000256" key="1">
    <source>
        <dbReference type="SAM" id="Phobius"/>
    </source>
</evidence>
<feature type="transmembrane region" description="Helical" evidence="1">
    <location>
        <begin position="63"/>
        <end position="84"/>
    </location>
</feature>
<name>A0A319BS57_9EURO</name>
<evidence type="ECO:0000313" key="2">
    <source>
        <dbReference type="EMBL" id="PYH75515.1"/>
    </source>
</evidence>
<reference evidence="2 3" key="1">
    <citation type="submission" date="2016-12" db="EMBL/GenBank/DDBJ databases">
        <title>The genomes of Aspergillus section Nigri reveals drivers in fungal speciation.</title>
        <authorList>
            <consortium name="DOE Joint Genome Institute"/>
            <person name="Vesth T.C."/>
            <person name="Nybo J."/>
            <person name="Theobald S."/>
            <person name="Brandl J."/>
            <person name="Frisvad J.C."/>
            <person name="Nielsen K.F."/>
            <person name="Lyhne E.K."/>
            <person name="Kogle M.E."/>
            <person name="Kuo A."/>
            <person name="Riley R."/>
            <person name="Clum A."/>
            <person name="Nolan M."/>
            <person name="Lipzen A."/>
            <person name="Salamov A."/>
            <person name="Henrissat B."/>
            <person name="Wiebenga A."/>
            <person name="De Vries R.P."/>
            <person name="Grigoriev I.V."/>
            <person name="Mortensen U.H."/>
            <person name="Andersen M.R."/>
            <person name="Baker S.E."/>
        </authorList>
    </citation>
    <scope>NUCLEOTIDE SEQUENCE [LARGE SCALE GENOMIC DNA]</scope>
    <source>
        <strain evidence="2 3">CBS 121591</strain>
    </source>
</reference>